<organism evidence="2">
    <name type="scientific">marine metagenome</name>
    <dbReference type="NCBI Taxonomy" id="408172"/>
    <lineage>
        <taxon>unclassified sequences</taxon>
        <taxon>metagenomes</taxon>
        <taxon>ecological metagenomes</taxon>
    </lineage>
</organism>
<dbReference type="AlphaFoldDB" id="A0A382W7W7"/>
<reference evidence="2" key="1">
    <citation type="submission" date="2018-05" db="EMBL/GenBank/DDBJ databases">
        <authorList>
            <person name="Lanie J.A."/>
            <person name="Ng W.-L."/>
            <person name="Kazmierczak K.M."/>
            <person name="Andrzejewski T.M."/>
            <person name="Davidsen T.M."/>
            <person name="Wayne K.J."/>
            <person name="Tettelin H."/>
            <person name="Glass J.I."/>
            <person name="Rusch D."/>
            <person name="Podicherti R."/>
            <person name="Tsui H.-C.T."/>
            <person name="Winkler M.E."/>
        </authorList>
    </citation>
    <scope>NUCLEOTIDE SEQUENCE</scope>
</reference>
<gene>
    <name evidence="2" type="ORF">METZ01_LOCUS407055</name>
</gene>
<feature type="region of interest" description="Disordered" evidence="1">
    <location>
        <begin position="1"/>
        <end position="24"/>
    </location>
</feature>
<proteinExistence type="predicted"/>
<name>A0A382W7W7_9ZZZZ</name>
<feature type="non-terminal residue" evidence="2">
    <location>
        <position position="1"/>
    </location>
</feature>
<evidence type="ECO:0000313" key="2">
    <source>
        <dbReference type="EMBL" id="SVD54201.1"/>
    </source>
</evidence>
<protein>
    <submittedName>
        <fullName evidence="2">Uncharacterized protein</fullName>
    </submittedName>
</protein>
<dbReference type="EMBL" id="UINC01157297">
    <property type="protein sequence ID" value="SVD54201.1"/>
    <property type="molecule type" value="Genomic_DNA"/>
</dbReference>
<accession>A0A382W7W7</accession>
<sequence length="24" mass="2806">VNIDFKKDAHKGKNLNPYKDPHKV</sequence>
<evidence type="ECO:0000256" key="1">
    <source>
        <dbReference type="SAM" id="MobiDB-lite"/>
    </source>
</evidence>